<dbReference type="RefSeq" id="WP_078672397.1">
    <property type="nucleotide sequence ID" value="NZ_FUWZ01000006.1"/>
</dbReference>
<reference evidence="4" key="1">
    <citation type="submission" date="2017-02" db="EMBL/GenBank/DDBJ databases">
        <authorList>
            <person name="Varghese N."/>
            <person name="Submissions S."/>
        </authorList>
    </citation>
    <scope>NUCLEOTIDE SEQUENCE [LARGE SCALE GENOMIC DNA]</scope>
    <source>
        <strain evidence="4">DSM 22224</strain>
    </source>
</reference>
<name>A0A1T4TQV3_9BACT</name>
<evidence type="ECO:0000313" key="4">
    <source>
        <dbReference type="Proteomes" id="UP000190367"/>
    </source>
</evidence>
<dbReference type="OrthoDB" id="9883426at2"/>
<protein>
    <submittedName>
        <fullName evidence="3">Uncharacterized protein</fullName>
    </submittedName>
</protein>
<dbReference type="EMBL" id="FUWZ01000006">
    <property type="protein sequence ID" value="SKA42797.1"/>
    <property type="molecule type" value="Genomic_DNA"/>
</dbReference>
<organism evidence="3 4">
    <name type="scientific">Chitinophaga eiseniae</name>
    <dbReference type="NCBI Taxonomy" id="634771"/>
    <lineage>
        <taxon>Bacteria</taxon>
        <taxon>Pseudomonadati</taxon>
        <taxon>Bacteroidota</taxon>
        <taxon>Chitinophagia</taxon>
        <taxon>Chitinophagales</taxon>
        <taxon>Chitinophagaceae</taxon>
        <taxon>Chitinophaga</taxon>
    </lineage>
</organism>
<sequence length="67" mass="7314">MKKILLASTIVGTAAAGLILYLVRKGKARMIDRSAGVMEDDTHTKEKIFGQNHHPAQQEDIYSSAMG</sequence>
<dbReference type="STRING" id="634771.SAMN04488128_10623"/>
<feature type="transmembrane region" description="Helical" evidence="2">
    <location>
        <begin position="6"/>
        <end position="23"/>
    </location>
</feature>
<keyword evidence="2" id="KW-1133">Transmembrane helix</keyword>
<accession>A0A1T4TQV3</accession>
<evidence type="ECO:0000313" key="3">
    <source>
        <dbReference type="EMBL" id="SKA42797.1"/>
    </source>
</evidence>
<dbReference type="AlphaFoldDB" id="A0A1T4TQV3"/>
<evidence type="ECO:0000256" key="1">
    <source>
        <dbReference type="SAM" id="MobiDB-lite"/>
    </source>
</evidence>
<keyword evidence="4" id="KW-1185">Reference proteome</keyword>
<evidence type="ECO:0000256" key="2">
    <source>
        <dbReference type="SAM" id="Phobius"/>
    </source>
</evidence>
<keyword evidence="2" id="KW-0472">Membrane</keyword>
<dbReference type="Proteomes" id="UP000190367">
    <property type="component" value="Unassembled WGS sequence"/>
</dbReference>
<keyword evidence="2" id="KW-0812">Transmembrane</keyword>
<gene>
    <name evidence="3" type="ORF">SAMN04488128_10623</name>
</gene>
<feature type="region of interest" description="Disordered" evidence="1">
    <location>
        <begin position="45"/>
        <end position="67"/>
    </location>
</feature>
<proteinExistence type="predicted"/>